<dbReference type="CDD" id="cd16922">
    <property type="entry name" value="HATPase_EvgS-ArcB-TorS-like"/>
    <property type="match status" value="1"/>
</dbReference>
<dbReference type="AlphaFoldDB" id="G8LW21"/>
<dbReference type="Proteomes" id="UP000005435">
    <property type="component" value="Chromosome"/>
</dbReference>
<evidence type="ECO:0000256" key="6">
    <source>
        <dbReference type="ARBA" id="ARBA00022553"/>
    </source>
</evidence>
<dbReference type="SUPFAM" id="SSF47384">
    <property type="entry name" value="Homodimeric domain of signal transducing histidine kinase"/>
    <property type="match status" value="1"/>
</dbReference>
<evidence type="ECO:0000256" key="10">
    <source>
        <dbReference type="ARBA" id="ARBA00022840"/>
    </source>
</evidence>
<dbReference type="InterPro" id="IPR035965">
    <property type="entry name" value="PAS-like_dom_sf"/>
</dbReference>
<dbReference type="GO" id="GO:0005737">
    <property type="term" value="C:cytoplasm"/>
    <property type="evidence" value="ECO:0007669"/>
    <property type="project" value="UniProtKB-SubCell"/>
</dbReference>
<sequence length="1022" mass="117116">MKKRLLFLLVGNNKKLIEDIDKALKQTDFEFYIENVTNEAELEKSFKVKSFDMVLFDIDSDISYQEFIGEKKDSGEQVPFVAILSRDSFDRVYSLMKDGFDNYCFKEDIKFLAFVVYKEITSAVKNKGLDSFERELVKEIERLTVTIESIGDGVITTDQYGNIIMINKAAIEITGWSRNEAIGKPLNTVFNIFDKRTGNPAESPFERVMKERLSLGLKENTVLISKEGRELYVSANTAPIVDAEDTVIGAVVVFRDITRIKKNEEELRKLSMVVKHSPSLVLMADADGNVEYANPKFIEVSGYSLEEIKEKGFFGFAENENISLEDMAGETDWHGEFKLRKKNGEITWQLAAVSAIRNSDGIITNWLGISEDITERKKYEDKLANEQRNLQTIFNTAPVGMLIVDSQRQVKKANYAFANIIHKTMDKICGKKVGEVICCKNFNSCGQCGENEECSKCKFRQGLYRIIDKKSRMYRKEFSYSIRNGERNEVLWISINAVPVILDEEACALIVIEDITSKKKVEEALEWSRNFYIKLFEEFPGLIWLSRKDGVPNYFNKTWLKFTGRKIEDELYGRWIENIHPDDVERFKKVFNKALSEQKPFEIQFRLKRADGEYRWIVNDGRPFSNLEDNFAGFIGVCTDVTEQRQVTEKLRKAKEAAEAASRSKSEFLANMSHEIRTPLNGIIGMLNLTLQSNLTDDQRENLDIASSCADLLLSVINDILDYSKIEAGKMTIDSIEFDFYQLLDHTFKTHILKAREKSLKYRYQIGEGIPRLLIGDPKRIQQVLNNLISNAIKFTDFGMVNISANIVQKEGEKLLIRFDVSDTGIGISEEEMQRLFKSFSQVDGSITRKYGGTGLGLVISKKLVEMMNGEIYVESEKNKGSVFSFTVWLTAKQSSQNEEPQNKDSGMKKIQRNFSTLVIEDINTYLENYDYDLEELLKGEIEDSYTKYLNKLNNAIGACNAELTEKIAALIKEVANRKENSKVKSLAFKIQLMARRNDFEAIRTYYDLLCKEVKTKDQRGV</sequence>
<protein>
    <recommendedName>
        <fullName evidence="14">Circadian input-output histidine kinase CikA</fullName>
        <ecNumber evidence="4">2.7.13.3</ecNumber>
    </recommendedName>
    <alternativeName>
        <fullName evidence="13">Sensory/regulatory protein RpfC</fullName>
    </alternativeName>
</protein>
<dbReference type="InterPro" id="IPR004358">
    <property type="entry name" value="Sig_transdc_His_kin-like_C"/>
</dbReference>
<organism evidence="19 20">
    <name type="scientific">Acetivibrio clariflavus (strain DSM 19732 / NBRC 101661 / EBR45)</name>
    <name type="common">Clostridium clariflavum</name>
    <dbReference type="NCBI Taxonomy" id="720554"/>
    <lineage>
        <taxon>Bacteria</taxon>
        <taxon>Bacillati</taxon>
        <taxon>Bacillota</taxon>
        <taxon>Clostridia</taxon>
        <taxon>Eubacteriales</taxon>
        <taxon>Oscillospiraceae</taxon>
        <taxon>Acetivibrio</taxon>
    </lineage>
</organism>
<dbReference type="PANTHER" id="PTHR43047">
    <property type="entry name" value="TWO-COMPONENT HISTIDINE PROTEIN KINASE"/>
    <property type="match status" value="1"/>
</dbReference>
<dbReference type="Pfam" id="PF13426">
    <property type="entry name" value="PAS_9"/>
    <property type="match status" value="1"/>
</dbReference>
<dbReference type="GO" id="GO:0006355">
    <property type="term" value="P:regulation of DNA-templated transcription"/>
    <property type="evidence" value="ECO:0007669"/>
    <property type="project" value="InterPro"/>
</dbReference>
<reference evidence="20" key="1">
    <citation type="submission" date="2011-12" db="EMBL/GenBank/DDBJ databases">
        <title>Complete sequence of Clostridium clariflavum DSM 19732.</title>
        <authorList>
            <consortium name="US DOE Joint Genome Institute"/>
            <person name="Lucas S."/>
            <person name="Han J."/>
            <person name="Lapidus A."/>
            <person name="Cheng J.-F."/>
            <person name="Goodwin L."/>
            <person name="Pitluck S."/>
            <person name="Peters L."/>
            <person name="Teshima H."/>
            <person name="Detter J.C."/>
            <person name="Han C."/>
            <person name="Tapia R."/>
            <person name="Land M."/>
            <person name="Hauser L."/>
            <person name="Kyrpides N."/>
            <person name="Ivanova N."/>
            <person name="Pagani I."/>
            <person name="Kitzmiller T."/>
            <person name="Lynd L."/>
            <person name="Izquierdo J."/>
            <person name="Woyke T."/>
        </authorList>
    </citation>
    <scope>NUCLEOTIDE SEQUENCE [LARGE SCALE GENOMIC DNA]</scope>
    <source>
        <strain evidence="20">DSM 19732 / NBRC 101661 / EBR45</strain>
    </source>
</reference>
<evidence type="ECO:0000256" key="5">
    <source>
        <dbReference type="ARBA" id="ARBA00022490"/>
    </source>
</evidence>
<dbReference type="GO" id="GO:0005524">
    <property type="term" value="F:ATP binding"/>
    <property type="evidence" value="ECO:0007669"/>
    <property type="project" value="UniProtKB-KW"/>
</dbReference>
<proteinExistence type="inferred from homology"/>
<keyword evidence="20" id="KW-1185">Reference proteome</keyword>
<evidence type="ECO:0000313" key="20">
    <source>
        <dbReference type="Proteomes" id="UP000005435"/>
    </source>
</evidence>
<dbReference type="EC" id="2.7.13.3" evidence="4"/>
<dbReference type="HOGENOM" id="CLU_295738_0_0_9"/>
<gene>
    <name evidence="19" type="ordered locus">Clocl_2027</name>
</gene>
<evidence type="ECO:0000259" key="16">
    <source>
        <dbReference type="PROSITE" id="PS50109"/>
    </source>
</evidence>
<dbReference type="eggNOG" id="COG5002">
    <property type="taxonomic scope" value="Bacteria"/>
</dbReference>
<reference evidence="19 20" key="2">
    <citation type="journal article" date="2012" name="Stand. Genomic Sci.">
        <title>Complete Genome Sequence of Clostridium clariflavum DSM 19732.</title>
        <authorList>
            <person name="Izquierdo J.A."/>
            <person name="Goodwin L."/>
            <person name="Davenport K.W."/>
            <person name="Teshima H."/>
            <person name="Bruce D."/>
            <person name="Detter C."/>
            <person name="Tapia R."/>
            <person name="Han S."/>
            <person name="Land M."/>
            <person name="Hauser L."/>
            <person name="Jeffries C.D."/>
            <person name="Han J."/>
            <person name="Pitluck S."/>
            <person name="Nolan M."/>
            <person name="Chen A."/>
            <person name="Huntemann M."/>
            <person name="Mavromatis K."/>
            <person name="Mikhailova N."/>
            <person name="Liolios K."/>
            <person name="Woyke T."/>
            <person name="Lynd L.R."/>
        </authorList>
    </citation>
    <scope>NUCLEOTIDE SEQUENCE [LARGE SCALE GENOMIC DNA]</scope>
    <source>
        <strain evidence="20">DSM 19732 / NBRC 101661 / EBR45</strain>
    </source>
</reference>
<dbReference type="PROSITE" id="PS50109">
    <property type="entry name" value="HIS_KIN"/>
    <property type="match status" value="1"/>
</dbReference>
<dbReference type="InterPro" id="IPR013655">
    <property type="entry name" value="PAS_fold_3"/>
</dbReference>
<dbReference type="GO" id="GO:0032991">
    <property type="term" value="C:protein-containing complex"/>
    <property type="evidence" value="ECO:0007669"/>
    <property type="project" value="UniProtKB-ARBA"/>
</dbReference>
<evidence type="ECO:0000259" key="17">
    <source>
        <dbReference type="PROSITE" id="PS50112"/>
    </source>
</evidence>
<dbReference type="PROSITE" id="PS50113">
    <property type="entry name" value="PAC"/>
    <property type="match status" value="3"/>
</dbReference>
<dbReference type="GO" id="GO:0000155">
    <property type="term" value="F:phosphorelay sensor kinase activity"/>
    <property type="evidence" value="ECO:0007669"/>
    <property type="project" value="InterPro"/>
</dbReference>
<dbReference type="PROSITE" id="PS50112">
    <property type="entry name" value="PAS"/>
    <property type="match status" value="3"/>
</dbReference>
<dbReference type="SMART" id="SM00387">
    <property type="entry name" value="HATPase_c"/>
    <property type="match status" value="1"/>
</dbReference>
<evidence type="ECO:0000259" key="18">
    <source>
        <dbReference type="PROSITE" id="PS50113"/>
    </source>
</evidence>
<feature type="domain" description="PAS" evidence="17">
    <location>
        <begin position="139"/>
        <end position="212"/>
    </location>
</feature>
<evidence type="ECO:0000256" key="11">
    <source>
        <dbReference type="ARBA" id="ARBA00023012"/>
    </source>
</evidence>
<dbReference type="SMART" id="SM00086">
    <property type="entry name" value="PAC"/>
    <property type="match status" value="4"/>
</dbReference>
<dbReference type="InterPro" id="IPR013767">
    <property type="entry name" value="PAS_fold"/>
</dbReference>
<comment type="similarity">
    <text evidence="3">In the N-terminal section; belongs to the phytochrome family.</text>
</comment>
<dbReference type="Pfam" id="PF02518">
    <property type="entry name" value="HATPase_c"/>
    <property type="match status" value="1"/>
</dbReference>
<dbReference type="PRINTS" id="PR00344">
    <property type="entry name" value="BCTRLSENSOR"/>
</dbReference>
<evidence type="ECO:0000256" key="7">
    <source>
        <dbReference type="ARBA" id="ARBA00022679"/>
    </source>
</evidence>
<dbReference type="InterPro" id="IPR000700">
    <property type="entry name" value="PAS-assoc_C"/>
</dbReference>
<name>G8LW21_ACECE</name>
<dbReference type="CDD" id="cd00130">
    <property type="entry name" value="PAS"/>
    <property type="match status" value="3"/>
</dbReference>
<dbReference type="STRING" id="720554.Clocl_2027"/>
<evidence type="ECO:0000256" key="14">
    <source>
        <dbReference type="ARBA" id="ARBA00074306"/>
    </source>
</evidence>
<feature type="domain" description="PAS" evidence="17">
    <location>
        <begin position="266"/>
        <end position="308"/>
    </location>
</feature>
<evidence type="ECO:0000256" key="12">
    <source>
        <dbReference type="ARBA" id="ARBA00064003"/>
    </source>
</evidence>
<comment type="subunit">
    <text evidence="12">At low DSF concentrations, interacts with RpfF.</text>
</comment>
<evidence type="ECO:0000313" key="19">
    <source>
        <dbReference type="EMBL" id="AEV68625.1"/>
    </source>
</evidence>
<evidence type="ECO:0000256" key="8">
    <source>
        <dbReference type="ARBA" id="ARBA00022741"/>
    </source>
</evidence>
<evidence type="ECO:0000256" key="2">
    <source>
        <dbReference type="ARBA" id="ARBA00004496"/>
    </source>
</evidence>
<comment type="subcellular location">
    <subcellularLocation>
        <location evidence="2">Cytoplasm</location>
    </subcellularLocation>
</comment>
<dbReference type="Pfam" id="PF00512">
    <property type="entry name" value="HisKA"/>
    <property type="match status" value="1"/>
</dbReference>
<keyword evidence="9" id="KW-0418">Kinase</keyword>
<dbReference type="SMART" id="SM00091">
    <property type="entry name" value="PAS"/>
    <property type="match status" value="4"/>
</dbReference>
<dbReference type="InterPro" id="IPR005467">
    <property type="entry name" value="His_kinase_dom"/>
</dbReference>
<feature type="domain" description="PAS" evidence="17">
    <location>
        <begin position="528"/>
        <end position="598"/>
    </location>
</feature>
<dbReference type="KEGG" id="ccl:Clocl_2027"/>
<keyword evidence="10" id="KW-0067">ATP-binding</keyword>
<feature type="domain" description="PAC" evidence="18">
    <location>
        <begin position="601"/>
        <end position="653"/>
    </location>
</feature>
<keyword evidence="15" id="KW-0175">Coiled coil</keyword>
<evidence type="ECO:0000256" key="13">
    <source>
        <dbReference type="ARBA" id="ARBA00068150"/>
    </source>
</evidence>
<feature type="domain" description="PAC" evidence="18">
    <location>
        <begin position="333"/>
        <end position="385"/>
    </location>
</feature>
<feature type="domain" description="Histidine kinase" evidence="16">
    <location>
        <begin position="671"/>
        <end position="892"/>
    </location>
</feature>
<feature type="coiled-coil region" evidence="15">
    <location>
        <begin position="369"/>
        <end position="396"/>
    </location>
</feature>
<dbReference type="FunFam" id="3.30.565.10:FF:000010">
    <property type="entry name" value="Sensor histidine kinase RcsC"/>
    <property type="match status" value="1"/>
</dbReference>
<dbReference type="SMART" id="SM00388">
    <property type="entry name" value="HisKA"/>
    <property type="match status" value="1"/>
</dbReference>
<evidence type="ECO:0000256" key="3">
    <source>
        <dbReference type="ARBA" id="ARBA00006402"/>
    </source>
</evidence>
<dbReference type="InterPro" id="IPR000014">
    <property type="entry name" value="PAS"/>
</dbReference>
<dbReference type="Gene3D" id="1.10.287.130">
    <property type="match status" value="1"/>
</dbReference>
<dbReference type="InterPro" id="IPR036097">
    <property type="entry name" value="HisK_dim/P_sf"/>
</dbReference>
<dbReference type="NCBIfam" id="TIGR00229">
    <property type="entry name" value="sensory_box"/>
    <property type="match status" value="4"/>
</dbReference>
<dbReference type="InterPro" id="IPR036890">
    <property type="entry name" value="HATPase_C_sf"/>
</dbReference>
<dbReference type="Gene3D" id="3.30.565.10">
    <property type="entry name" value="Histidine kinase-like ATPase, C-terminal domain"/>
    <property type="match status" value="1"/>
</dbReference>
<feature type="domain" description="PAC" evidence="18">
    <location>
        <begin position="217"/>
        <end position="269"/>
    </location>
</feature>
<accession>G8LW21</accession>
<evidence type="ECO:0000256" key="4">
    <source>
        <dbReference type="ARBA" id="ARBA00012438"/>
    </source>
</evidence>
<dbReference type="EMBL" id="CP003065">
    <property type="protein sequence ID" value="AEV68625.1"/>
    <property type="molecule type" value="Genomic_DNA"/>
</dbReference>
<evidence type="ECO:0000256" key="15">
    <source>
        <dbReference type="SAM" id="Coils"/>
    </source>
</evidence>
<dbReference type="Pfam" id="PF08447">
    <property type="entry name" value="PAS_3"/>
    <property type="match status" value="1"/>
</dbReference>
<dbReference type="RefSeq" id="WP_014255205.1">
    <property type="nucleotide sequence ID" value="NC_016627.1"/>
</dbReference>
<evidence type="ECO:0000256" key="1">
    <source>
        <dbReference type="ARBA" id="ARBA00000085"/>
    </source>
</evidence>
<dbReference type="SUPFAM" id="SSF55874">
    <property type="entry name" value="ATPase domain of HSP90 chaperone/DNA topoisomerase II/histidine kinase"/>
    <property type="match status" value="1"/>
</dbReference>
<keyword evidence="6" id="KW-0597">Phosphoprotein</keyword>
<keyword evidence="7" id="KW-0808">Transferase</keyword>
<comment type="catalytic activity">
    <reaction evidence="1">
        <text>ATP + protein L-histidine = ADP + protein N-phospho-L-histidine.</text>
        <dbReference type="EC" id="2.7.13.3"/>
    </reaction>
</comment>
<dbReference type="FunFam" id="1.10.287.130:FF:000002">
    <property type="entry name" value="Two-component osmosensing histidine kinase"/>
    <property type="match status" value="1"/>
</dbReference>
<keyword evidence="5" id="KW-0963">Cytoplasm</keyword>
<dbReference type="FunFam" id="3.30.450.20:FF:000099">
    <property type="entry name" value="Sensory box sensor histidine kinase"/>
    <property type="match status" value="1"/>
</dbReference>
<dbReference type="SUPFAM" id="SSF55785">
    <property type="entry name" value="PYP-like sensor domain (PAS domain)"/>
    <property type="match status" value="4"/>
</dbReference>
<keyword evidence="8" id="KW-0547">Nucleotide-binding</keyword>
<dbReference type="Pfam" id="PF13188">
    <property type="entry name" value="PAS_8"/>
    <property type="match status" value="1"/>
</dbReference>
<keyword evidence="11" id="KW-0902">Two-component regulatory system</keyword>
<dbReference type="CDD" id="cd00082">
    <property type="entry name" value="HisKA"/>
    <property type="match status" value="1"/>
</dbReference>
<dbReference type="eggNOG" id="COG4251">
    <property type="taxonomic scope" value="Bacteria"/>
</dbReference>
<dbReference type="InterPro" id="IPR003661">
    <property type="entry name" value="HisK_dim/P_dom"/>
</dbReference>
<dbReference type="InterPro" id="IPR003594">
    <property type="entry name" value="HATPase_dom"/>
</dbReference>
<dbReference type="InterPro" id="IPR001610">
    <property type="entry name" value="PAC"/>
</dbReference>
<dbReference type="Gene3D" id="3.30.450.20">
    <property type="entry name" value="PAS domain"/>
    <property type="match status" value="4"/>
</dbReference>
<evidence type="ECO:0000256" key="9">
    <source>
        <dbReference type="ARBA" id="ARBA00022777"/>
    </source>
</evidence>
<dbReference type="Pfam" id="PF00989">
    <property type="entry name" value="PAS"/>
    <property type="match status" value="1"/>
</dbReference>